<dbReference type="RefSeq" id="WP_078117550.1">
    <property type="nucleotide sequence ID" value="NZ_JARUNZ010000014.1"/>
</dbReference>
<reference evidence="1 2" key="1">
    <citation type="submission" date="2017-02" db="EMBL/GenBank/DDBJ databases">
        <title>Genome sequence of Clostridium beijerinckii Br21.</title>
        <authorList>
            <person name="Fonseca B.C."/>
            <person name="Guazzaroni M.E."/>
            <person name="Riano-Pachon D.M."/>
            <person name="Reginatto V."/>
        </authorList>
    </citation>
    <scope>NUCLEOTIDE SEQUENCE [LARGE SCALE GENOMIC DNA]</scope>
    <source>
        <strain evidence="1 2">Br21</strain>
    </source>
</reference>
<accession>A0A1S9MZS0</accession>
<dbReference type="InterPro" id="IPR010985">
    <property type="entry name" value="Ribbon_hlx_hlx"/>
</dbReference>
<sequence>MAKQIKEPKVEINPEPVRMISFLVGDKFKEDLKVKCIRNGETISEVARRLLENYLNESDKKIKRRKLKTKKVL</sequence>
<dbReference type="GO" id="GO:0006355">
    <property type="term" value="P:regulation of DNA-templated transcription"/>
    <property type="evidence" value="ECO:0007669"/>
    <property type="project" value="InterPro"/>
</dbReference>
<protein>
    <recommendedName>
        <fullName evidence="3">CopG family transcriptional regulator</fullName>
    </recommendedName>
</protein>
<name>A0A1S9MZS0_CLOBE</name>
<organism evidence="1 2">
    <name type="scientific">Clostridium beijerinckii</name>
    <name type="common">Clostridium MP</name>
    <dbReference type="NCBI Taxonomy" id="1520"/>
    <lineage>
        <taxon>Bacteria</taxon>
        <taxon>Bacillati</taxon>
        <taxon>Bacillota</taxon>
        <taxon>Clostridia</taxon>
        <taxon>Eubacteriales</taxon>
        <taxon>Clostridiaceae</taxon>
        <taxon>Clostridium</taxon>
    </lineage>
</organism>
<gene>
    <name evidence="1" type="ORF">CBEIBR21_25145</name>
</gene>
<dbReference type="Gene3D" id="1.10.1220.10">
    <property type="entry name" value="Met repressor-like"/>
    <property type="match status" value="1"/>
</dbReference>
<dbReference type="Proteomes" id="UP000190959">
    <property type="component" value="Unassembled WGS sequence"/>
</dbReference>
<dbReference type="EMBL" id="MWMH01000013">
    <property type="protein sequence ID" value="OOP70692.1"/>
    <property type="molecule type" value="Genomic_DNA"/>
</dbReference>
<dbReference type="AlphaFoldDB" id="A0A1S9MZS0"/>
<dbReference type="InterPro" id="IPR013321">
    <property type="entry name" value="Arc_rbn_hlx_hlx"/>
</dbReference>
<evidence type="ECO:0000313" key="2">
    <source>
        <dbReference type="Proteomes" id="UP000190959"/>
    </source>
</evidence>
<comment type="caution">
    <text evidence="1">The sequence shown here is derived from an EMBL/GenBank/DDBJ whole genome shotgun (WGS) entry which is preliminary data.</text>
</comment>
<dbReference type="SUPFAM" id="SSF47598">
    <property type="entry name" value="Ribbon-helix-helix"/>
    <property type="match status" value="1"/>
</dbReference>
<evidence type="ECO:0000313" key="1">
    <source>
        <dbReference type="EMBL" id="OOP70692.1"/>
    </source>
</evidence>
<evidence type="ECO:0008006" key="3">
    <source>
        <dbReference type="Google" id="ProtNLM"/>
    </source>
</evidence>
<proteinExistence type="predicted"/>